<evidence type="ECO:0000256" key="1">
    <source>
        <dbReference type="ARBA" id="ARBA00022729"/>
    </source>
</evidence>
<dbReference type="PANTHER" id="PTHR45080">
    <property type="entry name" value="CONTACTIN 5"/>
    <property type="match status" value="1"/>
</dbReference>
<dbReference type="InterPro" id="IPR003598">
    <property type="entry name" value="Ig_sub2"/>
</dbReference>
<dbReference type="InterPro" id="IPR013783">
    <property type="entry name" value="Ig-like_fold"/>
</dbReference>
<protein>
    <recommendedName>
        <fullName evidence="4">Ig-like domain-containing protein</fullName>
    </recommendedName>
</protein>
<dbReference type="Pfam" id="PF13927">
    <property type="entry name" value="Ig_3"/>
    <property type="match status" value="1"/>
</dbReference>
<dbReference type="AlphaFoldDB" id="A0AAQ4E678"/>
<gene>
    <name evidence="5" type="ORF">V5799_013331</name>
</gene>
<dbReference type="GO" id="GO:0007156">
    <property type="term" value="P:homophilic cell adhesion via plasma membrane adhesion molecules"/>
    <property type="evidence" value="ECO:0007669"/>
    <property type="project" value="TreeGrafter"/>
</dbReference>
<keyword evidence="1" id="KW-0732">Signal</keyword>
<dbReference type="Proteomes" id="UP001321473">
    <property type="component" value="Unassembled WGS sequence"/>
</dbReference>
<dbReference type="SUPFAM" id="SSF48726">
    <property type="entry name" value="Immunoglobulin"/>
    <property type="match status" value="3"/>
</dbReference>
<dbReference type="InterPro" id="IPR036179">
    <property type="entry name" value="Ig-like_dom_sf"/>
</dbReference>
<proteinExistence type="predicted"/>
<evidence type="ECO:0000256" key="2">
    <source>
        <dbReference type="ARBA" id="ARBA00023157"/>
    </source>
</evidence>
<evidence type="ECO:0000313" key="6">
    <source>
        <dbReference type="Proteomes" id="UP001321473"/>
    </source>
</evidence>
<dbReference type="InterPro" id="IPR007110">
    <property type="entry name" value="Ig-like_dom"/>
</dbReference>
<keyword evidence="6" id="KW-1185">Reference proteome</keyword>
<sequence>GRSLPQNHRQRSFPNGSLVVVDVQRSADSGWYACVASDPQGNTARGQLAVHVMTPPVVNPFNFADDLTEGKRAGAACIVSDGDLPISIQWLKDGLPLDRRGLGASIAEANDYTSFLSFTGVRQLHSGNYTCVASNPAASANYTAPMVVQGTQGGRDFTVIISNANVQILENGSLCIREADRSDAGHYMCQALNGVGPGISTVVKLDVHEPRSSRICDVSRCIQTAEHRYIVEEKPGKEVLEYVVRIPSVDRRDSSLFSCYAENAYGRDDTNFQVVVQ</sequence>
<name>A0AAQ4E678_AMBAM</name>
<keyword evidence="2" id="KW-1015">Disulfide bond</keyword>
<dbReference type="PROSITE" id="PS50835">
    <property type="entry name" value="IG_LIKE"/>
    <property type="match status" value="1"/>
</dbReference>
<dbReference type="GO" id="GO:0005886">
    <property type="term" value="C:plasma membrane"/>
    <property type="evidence" value="ECO:0007669"/>
    <property type="project" value="TreeGrafter"/>
</dbReference>
<dbReference type="EMBL" id="JARKHS020021494">
    <property type="protein sequence ID" value="KAK8770204.1"/>
    <property type="molecule type" value="Genomic_DNA"/>
</dbReference>
<dbReference type="InterPro" id="IPR050958">
    <property type="entry name" value="Cell_Adh-Cytoskel_Orgn"/>
</dbReference>
<dbReference type="FunFam" id="2.60.40.10:FF:000333">
    <property type="entry name" value="Down syndrome cell adhesion molecule"/>
    <property type="match status" value="1"/>
</dbReference>
<keyword evidence="3" id="KW-0393">Immunoglobulin domain</keyword>
<dbReference type="SMART" id="SM00408">
    <property type="entry name" value="IGc2"/>
    <property type="match status" value="1"/>
</dbReference>
<dbReference type="GO" id="GO:0008046">
    <property type="term" value="F:axon guidance receptor activity"/>
    <property type="evidence" value="ECO:0007669"/>
    <property type="project" value="TreeGrafter"/>
</dbReference>
<evidence type="ECO:0000313" key="5">
    <source>
        <dbReference type="EMBL" id="KAK8770204.1"/>
    </source>
</evidence>
<dbReference type="GO" id="GO:0030424">
    <property type="term" value="C:axon"/>
    <property type="evidence" value="ECO:0007669"/>
    <property type="project" value="TreeGrafter"/>
</dbReference>
<comment type="caution">
    <text evidence="5">The sequence shown here is derived from an EMBL/GenBank/DDBJ whole genome shotgun (WGS) entry which is preliminary data.</text>
</comment>
<dbReference type="PANTHER" id="PTHR45080:SF8">
    <property type="entry name" value="IG-LIKE DOMAIN-CONTAINING PROTEIN"/>
    <property type="match status" value="1"/>
</dbReference>
<dbReference type="GO" id="GO:0043025">
    <property type="term" value="C:neuronal cell body"/>
    <property type="evidence" value="ECO:0007669"/>
    <property type="project" value="TreeGrafter"/>
</dbReference>
<feature type="non-terminal residue" evidence="5">
    <location>
        <position position="1"/>
    </location>
</feature>
<dbReference type="Gene3D" id="2.60.40.10">
    <property type="entry name" value="Immunoglobulins"/>
    <property type="match status" value="4"/>
</dbReference>
<feature type="domain" description="Ig-like" evidence="4">
    <location>
        <begin position="56"/>
        <end position="143"/>
    </location>
</feature>
<dbReference type="GO" id="GO:0050808">
    <property type="term" value="P:synapse organization"/>
    <property type="evidence" value="ECO:0007669"/>
    <property type="project" value="TreeGrafter"/>
</dbReference>
<feature type="non-terminal residue" evidence="5">
    <location>
        <position position="277"/>
    </location>
</feature>
<evidence type="ECO:0000256" key="3">
    <source>
        <dbReference type="ARBA" id="ARBA00023319"/>
    </source>
</evidence>
<evidence type="ECO:0000259" key="4">
    <source>
        <dbReference type="PROSITE" id="PS50835"/>
    </source>
</evidence>
<organism evidence="5 6">
    <name type="scientific">Amblyomma americanum</name>
    <name type="common">Lone star tick</name>
    <dbReference type="NCBI Taxonomy" id="6943"/>
    <lineage>
        <taxon>Eukaryota</taxon>
        <taxon>Metazoa</taxon>
        <taxon>Ecdysozoa</taxon>
        <taxon>Arthropoda</taxon>
        <taxon>Chelicerata</taxon>
        <taxon>Arachnida</taxon>
        <taxon>Acari</taxon>
        <taxon>Parasitiformes</taxon>
        <taxon>Ixodida</taxon>
        <taxon>Ixodoidea</taxon>
        <taxon>Ixodidae</taxon>
        <taxon>Amblyomminae</taxon>
        <taxon>Amblyomma</taxon>
    </lineage>
</organism>
<reference evidence="5 6" key="1">
    <citation type="journal article" date="2023" name="Arcadia Sci">
        <title>De novo assembly of a long-read Amblyomma americanum tick genome.</title>
        <authorList>
            <person name="Chou S."/>
            <person name="Poskanzer K.E."/>
            <person name="Rollins M."/>
            <person name="Thuy-Boun P.S."/>
        </authorList>
    </citation>
    <scope>NUCLEOTIDE SEQUENCE [LARGE SCALE GENOMIC DNA]</scope>
    <source>
        <strain evidence="5">F_SG_1</strain>
        <tissue evidence="5">Salivary glands</tissue>
    </source>
</reference>
<accession>A0AAQ4E678</accession>